<dbReference type="GO" id="GO:0016788">
    <property type="term" value="F:hydrolase activity, acting on ester bonds"/>
    <property type="evidence" value="ECO:0007669"/>
    <property type="project" value="UniProtKB-UniRule"/>
</dbReference>
<dbReference type="HOGENOM" id="CLU_098240_2_0_0"/>
<comment type="subcellular location">
    <subcellularLocation>
        <location evidence="5">Cytoplasm</location>
    </subcellularLocation>
</comment>
<keyword evidence="1 5" id="KW-0963">Cytoplasm</keyword>
<evidence type="ECO:0000256" key="5">
    <source>
        <dbReference type="HAMAP-Rule" id="MF_00651"/>
    </source>
</evidence>
<evidence type="ECO:0000313" key="8">
    <source>
        <dbReference type="Proteomes" id="UP000006056"/>
    </source>
</evidence>
<evidence type="ECO:0000256" key="4">
    <source>
        <dbReference type="ARBA" id="ARBA00022801"/>
    </source>
</evidence>
<gene>
    <name evidence="7" type="ordered locus">Terro_0024</name>
</gene>
<dbReference type="STRING" id="926566.Terro_0024"/>
<evidence type="ECO:0000259" key="6">
    <source>
        <dbReference type="SMART" id="SM00732"/>
    </source>
</evidence>
<evidence type="ECO:0000313" key="7">
    <source>
        <dbReference type="EMBL" id="AFL86376.1"/>
    </source>
</evidence>
<dbReference type="CDD" id="cd16964">
    <property type="entry name" value="YqgF"/>
    <property type="match status" value="1"/>
</dbReference>
<accession>I3ZAV8</accession>
<evidence type="ECO:0000256" key="1">
    <source>
        <dbReference type="ARBA" id="ARBA00022490"/>
    </source>
</evidence>
<dbReference type="OrthoDB" id="9796140at2"/>
<dbReference type="Pfam" id="PF03652">
    <property type="entry name" value="RuvX"/>
    <property type="match status" value="1"/>
</dbReference>
<evidence type="ECO:0000256" key="2">
    <source>
        <dbReference type="ARBA" id="ARBA00022517"/>
    </source>
</evidence>
<dbReference type="GO" id="GO:0005829">
    <property type="term" value="C:cytosol"/>
    <property type="evidence" value="ECO:0007669"/>
    <property type="project" value="TreeGrafter"/>
</dbReference>
<reference evidence="7 8" key="1">
    <citation type="submission" date="2012-06" db="EMBL/GenBank/DDBJ databases">
        <title>Complete genome of Terriglobus roseus DSM 18391.</title>
        <authorList>
            <consortium name="US DOE Joint Genome Institute (JGI-PGF)"/>
            <person name="Lucas S."/>
            <person name="Copeland A."/>
            <person name="Lapidus A."/>
            <person name="Glavina del Rio T."/>
            <person name="Dalin E."/>
            <person name="Tice H."/>
            <person name="Bruce D."/>
            <person name="Goodwin L."/>
            <person name="Pitluck S."/>
            <person name="Peters L."/>
            <person name="Mikhailova N."/>
            <person name="Munk A.C.C."/>
            <person name="Kyrpides N."/>
            <person name="Mavromatis K."/>
            <person name="Ivanova N."/>
            <person name="Brettin T."/>
            <person name="Detter J.C."/>
            <person name="Han C."/>
            <person name="Larimer F."/>
            <person name="Land M."/>
            <person name="Hauser L."/>
            <person name="Markowitz V."/>
            <person name="Cheng J.-F."/>
            <person name="Hugenholtz P."/>
            <person name="Woyke T."/>
            <person name="Wu D."/>
            <person name="Brambilla E."/>
            <person name="Klenk H.-P."/>
            <person name="Eisen J.A."/>
        </authorList>
    </citation>
    <scope>NUCLEOTIDE SEQUENCE [LARGE SCALE GENOMIC DNA]</scope>
    <source>
        <strain evidence="8">DSM 18391 / NRRL B-41598 / KBS 63</strain>
    </source>
</reference>
<dbReference type="SUPFAM" id="SSF53098">
    <property type="entry name" value="Ribonuclease H-like"/>
    <property type="match status" value="1"/>
</dbReference>
<dbReference type="EMBL" id="CP003379">
    <property type="protein sequence ID" value="AFL86376.1"/>
    <property type="molecule type" value="Genomic_DNA"/>
</dbReference>
<dbReference type="SMART" id="SM00732">
    <property type="entry name" value="YqgFc"/>
    <property type="match status" value="1"/>
</dbReference>
<dbReference type="InterPro" id="IPR005227">
    <property type="entry name" value="YqgF"/>
</dbReference>
<dbReference type="PANTHER" id="PTHR33317">
    <property type="entry name" value="POLYNUCLEOTIDYL TRANSFERASE, RIBONUCLEASE H-LIKE SUPERFAMILY PROTEIN"/>
    <property type="match status" value="1"/>
</dbReference>
<dbReference type="InterPro" id="IPR037027">
    <property type="entry name" value="YqgF/RNaseH-like_dom_sf"/>
</dbReference>
<dbReference type="eggNOG" id="COG0816">
    <property type="taxonomic scope" value="Bacteria"/>
</dbReference>
<keyword evidence="4 5" id="KW-0378">Hydrolase</keyword>
<dbReference type="NCBIfam" id="TIGR00250">
    <property type="entry name" value="RNAse_H_YqgF"/>
    <property type="match status" value="1"/>
</dbReference>
<dbReference type="HAMAP" id="MF_00651">
    <property type="entry name" value="Nuclease_YqgF"/>
    <property type="match status" value="1"/>
</dbReference>
<feature type="domain" description="YqgF/RNase H-like" evidence="6">
    <location>
        <begin position="5"/>
        <end position="104"/>
    </location>
</feature>
<keyword evidence="2 5" id="KW-0690">Ribosome biogenesis</keyword>
<sequence>MQEHPRILGLDIGDRRIGIAITDALGTAQPLLTLGRTHLRKELKDIARMVRKHGVTAIVSGDPRYASGDVSPQAEKAQAFAQAVAEELQLPVHLQRETLTSAAAEELLDRRGIPRGPGRKAVLDQYAAVVILQDWLDGQAASHAAESL</sequence>
<dbReference type="PANTHER" id="PTHR33317:SF4">
    <property type="entry name" value="POLYNUCLEOTIDYL TRANSFERASE, RIBONUCLEASE H-LIKE SUPERFAMILY PROTEIN"/>
    <property type="match status" value="1"/>
</dbReference>
<dbReference type="Gene3D" id="3.30.420.140">
    <property type="entry name" value="YqgF/RNase H-like domain"/>
    <property type="match status" value="1"/>
</dbReference>
<dbReference type="RefSeq" id="WP_014783945.1">
    <property type="nucleotide sequence ID" value="NC_018014.1"/>
</dbReference>
<name>I3ZAV8_TERRK</name>
<organism evidence="7 8">
    <name type="scientific">Terriglobus roseus (strain DSM 18391 / NRRL B-41598 / KBS 63)</name>
    <dbReference type="NCBI Taxonomy" id="926566"/>
    <lineage>
        <taxon>Bacteria</taxon>
        <taxon>Pseudomonadati</taxon>
        <taxon>Acidobacteriota</taxon>
        <taxon>Terriglobia</taxon>
        <taxon>Terriglobales</taxon>
        <taxon>Acidobacteriaceae</taxon>
        <taxon>Terriglobus</taxon>
    </lineage>
</organism>
<dbReference type="Proteomes" id="UP000006056">
    <property type="component" value="Chromosome"/>
</dbReference>
<comment type="function">
    <text evidence="5">Could be a nuclease involved in processing of the 5'-end of pre-16S rRNA.</text>
</comment>
<dbReference type="KEGG" id="trs:Terro_0024"/>
<protein>
    <recommendedName>
        <fullName evidence="5">Putative pre-16S rRNA nuclease</fullName>
        <ecNumber evidence="5">3.1.-.-</ecNumber>
    </recommendedName>
</protein>
<dbReference type="GO" id="GO:0000967">
    <property type="term" value="P:rRNA 5'-end processing"/>
    <property type="evidence" value="ECO:0007669"/>
    <property type="project" value="UniProtKB-UniRule"/>
</dbReference>
<evidence type="ECO:0000256" key="3">
    <source>
        <dbReference type="ARBA" id="ARBA00022722"/>
    </source>
</evidence>
<dbReference type="GO" id="GO:0004518">
    <property type="term" value="F:nuclease activity"/>
    <property type="evidence" value="ECO:0007669"/>
    <property type="project" value="UniProtKB-KW"/>
</dbReference>
<proteinExistence type="inferred from homology"/>
<dbReference type="InterPro" id="IPR012337">
    <property type="entry name" value="RNaseH-like_sf"/>
</dbReference>
<keyword evidence="3 5" id="KW-0540">Nuclease</keyword>
<keyword evidence="8" id="KW-1185">Reference proteome</keyword>
<comment type="similarity">
    <text evidence="5">Belongs to the YqgF HJR family.</text>
</comment>
<dbReference type="AlphaFoldDB" id="I3ZAV8"/>
<dbReference type="InterPro" id="IPR006641">
    <property type="entry name" value="YqgF/RNaseH-like_dom"/>
</dbReference>
<dbReference type="EC" id="3.1.-.-" evidence="5"/>